<sequence length="265" mass="27990">MLILLPPSEGKAFPGDGPPLSLDSLSLPELTPARESVLTALEEVSARPLAEARTVLGLSSRQAEALPRNRELRTAATLRAADLYTGVLYDRLRLGELLAGPAAARVDTSVLIFSALWGVLRPSDTVPPYRLSMGVSLPPLGPLGAFWRAHLTETLTAVARGRLVVDCRSTAYAAAFRPGPEIAEHTVAVRVLRQTVVDGVPRRSVVSHQAKAVRGAVAHSLLTAQETPQTPGELAILLADLGYQVELTSPARGGGPQTLNVIVSG</sequence>
<organism evidence="1 2">
    <name type="scientific">Thermobifida fusca TM51</name>
    <dbReference type="NCBI Taxonomy" id="1169414"/>
    <lineage>
        <taxon>Bacteria</taxon>
        <taxon>Bacillati</taxon>
        <taxon>Actinomycetota</taxon>
        <taxon>Actinomycetes</taxon>
        <taxon>Streptosporangiales</taxon>
        <taxon>Nocardiopsidaceae</taxon>
        <taxon>Thermobifida</taxon>
    </lineage>
</organism>
<dbReference type="InterPro" id="IPR005583">
    <property type="entry name" value="YaaA"/>
</dbReference>
<accession>A0A9P2WPM6</accession>
<dbReference type="PANTHER" id="PTHR30283:SF4">
    <property type="entry name" value="PEROXIDE STRESS RESISTANCE PROTEIN YAAA"/>
    <property type="match status" value="1"/>
</dbReference>
<dbReference type="NCBIfam" id="NF002545">
    <property type="entry name" value="PRK02101.2-3"/>
    <property type="match status" value="1"/>
</dbReference>
<dbReference type="AlphaFoldDB" id="A0A9P2WPM6"/>
<proteinExistence type="predicted"/>
<dbReference type="PANTHER" id="PTHR30283">
    <property type="entry name" value="PEROXIDE STRESS RESPONSE PROTEIN YAAA"/>
    <property type="match status" value="1"/>
</dbReference>
<dbReference type="EMBL" id="AOSG01000059">
    <property type="protein sequence ID" value="EOR70772.1"/>
    <property type="molecule type" value="Genomic_DNA"/>
</dbReference>
<evidence type="ECO:0000313" key="1">
    <source>
        <dbReference type="EMBL" id="EOR70772.1"/>
    </source>
</evidence>
<keyword evidence="2" id="KW-1185">Reference proteome</keyword>
<protein>
    <submittedName>
        <fullName evidence="1">Uncharacterized protein</fullName>
    </submittedName>
</protein>
<evidence type="ECO:0000313" key="2">
    <source>
        <dbReference type="Proteomes" id="UP000014184"/>
    </source>
</evidence>
<reference evidence="1 2" key="1">
    <citation type="journal article" date="2013" name="Genome Announc.">
        <title>Draft Genome Sequence of the Lignocellulose Decomposer Thermobifida fusca Strain TM51.</title>
        <authorList>
            <person name="Toth A."/>
            <person name="Barna T."/>
            <person name="Nagy I."/>
            <person name="Horvath B."/>
            <person name="Nagy I."/>
            <person name="Tancsics A."/>
            <person name="Kriszt B."/>
            <person name="Baka E."/>
            <person name="Fekete C."/>
            <person name="Kukolya J."/>
        </authorList>
    </citation>
    <scope>NUCLEOTIDE SEQUENCE [LARGE SCALE GENOMIC DNA]</scope>
    <source>
        <strain evidence="1 2">TM51</strain>
    </source>
</reference>
<dbReference type="GO" id="GO:0033194">
    <property type="term" value="P:response to hydroperoxide"/>
    <property type="evidence" value="ECO:0007669"/>
    <property type="project" value="TreeGrafter"/>
</dbReference>
<comment type="caution">
    <text evidence="1">The sequence shown here is derived from an EMBL/GenBank/DDBJ whole genome shotgun (WGS) entry which is preliminary data.</text>
</comment>
<name>A0A9P2WPM6_THEFU</name>
<dbReference type="Proteomes" id="UP000014184">
    <property type="component" value="Unassembled WGS sequence"/>
</dbReference>
<dbReference type="RefSeq" id="WP_016188986.1">
    <property type="nucleotide sequence ID" value="NZ_AOSG01000059.1"/>
</dbReference>
<dbReference type="Pfam" id="PF03883">
    <property type="entry name" value="H2O2_YaaD"/>
    <property type="match status" value="1"/>
</dbReference>
<gene>
    <name evidence="1" type="ORF">TM51_10969</name>
</gene>
<dbReference type="GO" id="GO:0005829">
    <property type="term" value="C:cytosol"/>
    <property type="evidence" value="ECO:0007669"/>
    <property type="project" value="TreeGrafter"/>
</dbReference>